<dbReference type="SUPFAM" id="SSF53187">
    <property type="entry name" value="Zn-dependent exopeptidases"/>
    <property type="match status" value="1"/>
</dbReference>
<dbReference type="AlphaFoldDB" id="A0A9D1VXY8"/>
<dbReference type="Pfam" id="PF05036">
    <property type="entry name" value="SPOR"/>
    <property type="match status" value="1"/>
</dbReference>
<protein>
    <submittedName>
        <fullName evidence="4">N-acetylmuramoyl-L-alanine amidase</fullName>
    </submittedName>
</protein>
<gene>
    <name evidence="4" type="ORF">H9981_07840</name>
</gene>
<evidence type="ECO:0000256" key="1">
    <source>
        <dbReference type="ARBA" id="ARBA00022801"/>
    </source>
</evidence>
<dbReference type="InterPro" id="IPR036680">
    <property type="entry name" value="SPOR-like_sf"/>
</dbReference>
<dbReference type="PROSITE" id="PS51724">
    <property type="entry name" value="SPOR"/>
    <property type="match status" value="1"/>
</dbReference>
<comment type="caution">
    <text evidence="4">The sequence shown here is derived from an EMBL/GenBank/DDBJ whole genome shotgun (WGS) entry which is preliminary data.</text>
</comment>
<keyword evidence="1" id="KW-0378">Hydrolase</keyword>
<evidence type="ECO:0000313" key="5">
    <source>
        <dbReference type="Proteomes" id="UP000824243"/>
    </source>
</evidence>
<dbReference type="GO" id="GO:0030288">
    <property type="term" value="C:outer membrane-bounded periplasmic space"/>
    <property type="evidence" value="ECO:0007669"/>
    <property type="project" value="TreeGrafter"/>
</dbReference>
<dbReference type="GO" id="GO:0008745">
    <property type="term" value="F:N-acetylmuramoyl-L-alanine amidase activity"/>
    <property type="evidence" value="ECO:0007669"/>
    <property type="project" value="InterPro"/>
</dbReference>
<reference evidence="4" key="1">
    <citation type="journal article" date="2021" name="PeerJ">
        <title>Extensive microbial diversity within the chicken gut microbiome revealed by metagenomics and culture.</title>
        <authorList>
            <person name="Gilroy R."/>
            <person name="Ravi A."/>
            <person name="Getino M."/>
            <person name="Pursley I."/>
            <person name="Horton D.L."/>
            <person name="Alikhan N.F."/>
            <person name="Baker D."/>
            <person name="Gharbi K."/>
            <person name="Hall N."/>
            <person name="Watson M."/>
            <person name="Adriaenssens E.M."/>
            <person name="Foster-Nyarko E."/>
            <person name="Jarju S."/>
            <person name="Secka A."/>
            <person name="Antonio M."/>
            <person name="Oren A."/>
            <person name="Chaudhuri R.R."/>
            <person name="La Ragione R."/>
            <person name="Hildebrand F."/>
            <person name="Pallen M.J."/>
        </authorList>
    </citation>
    <scope>NUCLEOTIDE SEQUENCE</scope>
    <source>
        <strain evidence="4">ChiSjej5B23-15282</strain>
    </source>
</reference>
<dbReference type="PANTHER" id="PTHR30404">
    <property type="entry name" value="N-ACETYLMURAMOYL-L-ALANINE AMIDASE"/>
    <property type="match status" value="1"/>
</dbReference>
<dbReference type="Gene3D" id="3.40.630.40">
    <property type="entry name" value="Zn-dependent exopeptidases"/>
    <property type="match status" value="1"/>
</dbReference>
<sequence>MPYSIMLDAGHGGKDPGAVYNGRQEKDDTLALTLAVGEILQGRGIDVLYTRTTDVYESPYQKAMEANEAGADFFVSIHRNSYPTDNTASGVETLVYDKSGLKLQMAENIDEQLEAIGFVNLGVKERPGLVVLRRTRMPAVLVEAGFINSDTDNQLFDDNFDDIALAIAEGILDTLQMNGLIGNDMLPGSDPGDTDNMPGGGNVPGGEMTPGDGNSPGRPGNDPGHSEGIPQYTVQAGAFRNGAYADRLQKELLEQDFPAVTSQGGGLYRVTVGTFPTLDEAADMERRLKRAGYQTVIVSS</sequence>
<feature type="region of interest" description="Disordered" evidence="2">
    <location>
        <begin position="183"/>
        <end position="230"/>
    </location>
</feature>
<dbReference type="SMART" id="SM00646">
    <property type="entry name" value="Ami_3"/>
    <property type="match status" value="1"/>
</dbReference>
<proteinExistence type="predicted"/>
<evidence type="ECO:0000256" key="2">
    <source>
        <dbReference type="SAM" id="MobiDB-lite"/>
    </source>
</evidence>
<dbReference type="Gene3D" id="3.30.70.1070">
    <property type="entry name" value="Sporulation related repeat"/>
    <property type="match status" value="1"/>
</dbReference>
<evidence type="ECO:0000313" key="4">
    <source>
        <dbReference type="EMBL" id="HIX48903.1"/>
    </source>
</evidence>
<reference evidence="4" key="2">
    <citation type="submission" date="2021-04" db="EMBL/GenBank/DDBJ databases">
        <authorList>
            <person name="Gilroy R."/>
        </authorList>
    </citation>
    <scope>NUCLEOTIDE SEQUENCE</scope>
    <source>
        <strain evidence="4">ChiSjej5B23-15282</strain>
    </source>
</reference>
<dbReference type="SUPFAM" id="SSF110997">
    <property type="entry name" value="Sporulation related repeat"/>
    <property type="match status" value="1"/>
</dbReference>
<feature type="domain" description="SPOR" evidence="3">
    <location>
        <begin position="226"/>
        <end position="300"/>
    </location>
</feature>
<name>A0A9D1VXY8_9FIRM</name>
<organism evidence="4 5">
    <name type="scientific">Candidatus Mediterraneibacter caccavium</name>
    <dbReference type="NCBI Taxonomy" id="2838661"/>
    <lineage>
        <taxon>Bacteria</taxon>
        <taxon>Bacillati</taxon>
        <taxon>Bacillota</taxon>
        <taxon>Clostridia</taxon>
        <taxon>Lachnospirales</taxon>
        <taxon>Lachnospiraceae</taxon>
        <taxon>Mediterraneibacter</taxon>
    </lineage>
</organism>
<dbReference type="Proteomes" id="UP000824243">
    <property type="component" value="Unassembled WGS sequence"/>
</dbReference>
<dbReference type="InterPro" id="IPR002508">
    <property type="entry name" value="MurNAc-LAA_cat"/>
</dbReference>
<dbReference type="Pfam" id="PF01520">
    <property type="entry name" value="Amidase_3"/>
    <property type="match status" value="1"/>
</dbReference>
<dbReference type="GO" id="GO:0009253">
    <property type="term" value="P:peptidoglycan catabolic process"/>
    <property type="evidence" value="ECO:0007669"/>
    <property type="project" value="InterPro"/>
</dbReference>
<dbReference type="PANTHER" id="PTHR30404:SF0">
    <property type="entry name" value="N-ACETYLMURAMOYL-L-ALANINE AMIDASE AMIC"/>
    <property type="match status" value="1"/>
</dbReference>
<dbReference type="GO" id="GO:0042834">
    <property type="term" value="F:peptidoglycan binding"/>
    <property type="evidence" value="ECO:0007669"/>
    <property type="project" value="InterPro"/>
</dbReference>
<dbReference type="InterPro" id="IPR050695">
    <property type="entry name" value="N-acetylmuramoyl_amidase_3"/>
</dbReference>
<dbReference type="CDD" id="cd02696">
    <property type="entry name" value="MurNAc-LAA"/>
    <property type="match status" value="1"/>
</dbReference>
<evidence type="ECO:0000259" key="3">
    <source>
        <dbReference type="PROSITE" id="PS51724"/>
    </source>
</evidence>
<accession>A0A9D1VXY8</accession>
<dbReference type="EMBL" id="DXFA01000139">
    <property type="protein sequence ID" value="HIX48903.1"/>
    <property type="molecule type" value="Genomic_DNA"/>
</dbReference>
<dbReference type="InterPro" id="IPR007730">
    <property type="entry name" value="SPOR-like_dom"/>
</dbReference>